<reference evidence="3 4" key="1">
    <citation type="submission" date="2020-10" db="EMBL/GenBank/DDBJ databases">
        <title>Ca. Dormibacterota MAGs.</title>
        <authorList>
            <person name="Montgomery K."/>
        </authorList>
    </citation>
    <scope>NUCLEOTIDE SEQUENCE [LARGE SCALE GENOMIC DNA]</scope>
    <source>
        <strain evidence="3">Mitchell_Peninsula_5</strain>
    </source>
</reference>
<accession>A0A934NED5</accession>
<feature type="region of interest" description="Disordered" evidence="1">
    <location>
        <begin position="54"/>
        <end position="93"/>
    </location>
</feature>
<proteinExistence type="predicted"/>
<organism evidence="3 4">
    <name type="scientific">Candidatus Amunia macphersoniae</name>
    <dbReference type="NCBI Taxonomy" id="3127014"/>
    <lineage>
        <taxon>Bacteria</taxon>
        <taxon>Bacillati</taxon>
        <taxon>Candidatus Dormiibacterota</taxon>
        <taxon>Candidatus Dormibacteria</taxon>
        <taxon>Candidatus Aeolococcales</taxon>
        <taxon>Candidatus Aeolococcaceae</taxon>
        <taxon>Candidatus Amunia</taxon>
    </lineage>
</organism>
<feature type="compositionally biased region" description="Pro residues" evidence="1">
    <location>
        <begin position="61"/>
        <end position="93"/>
    </location>
</feature>
<dbReference type="AlphaFoldDB" id="A0A934NED5"/>
<protein>
    <submittedName>
        <fullName evidence="3">Transglycosylase SLT domain-containing protein</fullName>
    </submittedName>
</protein>
<dbReference type="InterPro" id="IPR023346">
    <property type="entry name" value="Lysozyme-like_dom_sf"/>
</dbReference>
<evidence type="ECO:0000313" key="4">
    <source>
        <dbReference type="Proteomes" id="UP000614410"/>
    </source>
</evidence>
<dbReference type="InterPro" id="IPR008258">
    <property type="entry name" value="Transglycosylase_SLT_dom_1"/>
</dbReference>
<dbReference type="SUPFAM" id="SSF53955">
    <property type="entry name" value="Lysozyme-like"/>
    <property type="match status" value="1"/>
</dbReference>
<sequence length="182" mass="18647">MATLIISPVIAVTLVAGSQPVPVASQPVHPIAAAVQTVGRVQVRTAPRAIAESLQKQPLVAPSPSPTHTPAPTVAPKPAPSVAPSPPVGAGPPADPNSVIGIIEAAAARWGVSGQWMVKIARCESGFRTNAYNPGGPYIGLFQFLQSTFSHNGGTNIYDAADQADIAAKMLAHGQAHQWSCA</sequence>
<evidence type="ECO:0000256" key="1">
    <source>
        <dbReference type="SAM" id="MobiDB-lite"/>
    </source>
</evidence>
<dbReference type="Proteomes" id="UP000614410">
    <property type="component" value="Unassembled WGS sequence"/>
</dbReference>
<name>A0A934NED5_9BACT</name>
<gene>
    <name evidence="3" type="ORF">JF887_04350</name>
</gene>
<dbReference type="Gene3D" id="1.10.530.10">
    <property type="match status" value="1"/>
</dbReference>
<comment type="caution">
    <text evidence="3">The sequence shown here is derived from an EMBL/GenBank/DDBJ whole genome shotgun (WGS) entry which is preliminary data.</text>
</comment>
<dbReference type="Pfam" id="PF01464">
    <property type="entry name" value="SLT"/>
    <property type="match status" value="1"/>
</dbReference>
<evidence type="ECO:0000313" key="3">
    <source>
        <dbReference type="EMBL" id="MBJ7608648.1"/>
    </source>
</evidence>
<feature type="domain" description="Transglycosylase SLT" evidence="2">
    <location>
        <begin position="103"/>
        <end position="173"/>
    </location>
</feature>
<dbReference type="EMBL" id="JAEKNN010000022">
    <property type="protein sequence ID" value="MBJ7608648.1"/>
    <property type="molecule type" value="Genomic_DNA"/>
</dbReference>
<evidence type="ECO:0000259" key="2">
    <source>
        <dbReference type="Pfam" id="PF01464"/>
    </source>
</evidence>